<dbReference type="InterPro" id="IPR003661">
    <property type="entry name" value="HisK_dim/P_dom"/>
</dbReference>
<feature type="compositionally biased region" description="Acidic residues" evidence="3">
    <location>
        <begin position="278"/>
        <end position="291"/>
    </location>
</feature>
<dbReference type="GO" id="GO:0000155">
    <property type="term" value="F:phosphorelay sensor kinase activity"/>
    <property type="evidence" value="ECO:0007669"/>
    <property type="project" value="InterPro"/>
</dbReference>
<dbReference type="Gene3D" id="1.10.287.130">
    <property type="match status" value="1"/>
</dbReference>
<dbReference type="AlphaFoldDB" id="A0A6C0LYB1"/>
<accession>A0A6C0LYB1</accession>
<dbReference type="Pfam" id="PF02518">
    <property type="entry name" value="HATPase_c"/>
    <property type="match status" value="1"/>
</dbReference>
<dbReference type="SMART" id="SM00388">
    <property type="entry name" value="HisKA"/>
    <property type="match status" value="1"/>
</dbReference>
<evidence type="ECO:0000256" key="1">
    <source>
        <dbReference type="ARBA" id="ARBA00022553"/>
    </source>
</evidence>
<dbReference type="SUPFAM" id="SSF47384">
    <property type="entry name" value="Homodimeric domain of signal transducing histidine kinase"/>
    <property type="match status" value="1"/>
</dbReference>
<dbReference type="CDD" id="cd17546">
    <property type="entry name" value="REC_hyHK_CKI1_RcsC-like"/>
    <property type="match status" value="1"/>
</dbReference>
<feature type="region of interest" description="Disordered" evidence="3">
    <location>
        <begin position="246"/>
        <end position="294"/>
    </location>
</feature>
<dbReference type="InterPro" id="IPR036890">
    <property type="entry name" value="HATPase_C_sf"/>
</dbReference>
<sequence>MQVETFDGCTVCVSDYIPIRSTKYADSVREFRTLYDSNVHEAIIAILRYICKDTSSMMADVCVKENGRSMRSIAFATQSSVHIENNPILSQRGIFLQPLIKKRVIISYNIAQDKRVPKSAICSKWPPQLSFCGILLFDNDTIVGQMSLLGQKTMYRQKDIEEMYPLTELLEYMVGEERRKRTVRVVVDEMLRRRTAHERANEMVLSAARVFSESIKRDDALNVEEEMPPCVDVEEEIPPCVDVEEEMSPQEIVDSPSLDGSQSDSFGVSLSESQTDTPENEQSDTPVDEQTDTPMEPFVSGSELVFMMSHEIRTPLNSIVGMTSLIPTAGDLNDKQKDYLNILQGSVYHLMDVVNDILDYGKLTANRMVLKAIEYNLRTVIAEAVDIVSFKLRERNVEIEIDIDSGVPTKLIGDSTRLRQVFINLLYNAIKYTEDGTIKIVVTSELVSVVDDDAPMSKAYYIEVSIVDTGIGIIEEELPYVFSMYNSLSTQKENGAGLGLSISREIVRLMGGEMVVSSDGYGCGSTFSFGFESTESFKLEDLLNKYSKLLTDRDILVLDSNRANRMYLTDILCQWRMRPTMFDIADEAIHRIKISRTSGAECPFSVCLVDFEVGNEFATYMSNEYPSVALIAIAQKGVNSELYDEYVDIPLNKPYKLMVAIARSLSKSRRDSTQPKTTTYDSVLPTQEDVHILLAEDNSINAFMMKEMLRSIGYTNANITWVQNGKECVDELQSHKYDICLMDIRMPVLDGIEATKIIKRGANVPVIVAMTALTIDEVDAKWYDAILTKPIDIPRLEAILKKYHL</sequence>
<dbReference type="CDD" id="cd00082">
    <property type="entry name" value="HisKA"/>
    <property type="match status" value="1"/>
</dbReference>
<dbReference type="Pfam" id="PF00072">
    <property type="entry name" value="Response_reg"/>
    <property type="match status" value="1"/>
</dbReference>
<reference evidence="6" key="1">
    <citation type="journal article" date="2020" name="Nature">
        <title>Giant virus diversity and host interactions through global metagenomics.</title>
        <authorList>
            <person name="Schulz F."/>
            <person name="Roux S."/>
            <person name="Paez-Espino D."/>
            <person name="Jungbluth S."/>
            <person name="Walsh D.A."/>
            <person name="Denef V.J."/>
            <person name="McMahon K.D."/>
            <person name="Konstantinidis K.T."/>
            <person name="Eloe-Fadrosh E.A."/>
            <person name="Kyrpides N.C."/>
            <person name="Woyke T."/>
        </authorList>
    </citation>
    <scope>NUCLEOTIDE SEQUENCE</scope>
    <source>
        <strain evidence="6">GVMAG-S-1029409-49</strain>
    </source>
</reference>
<dbReference type="InterPro" id="IPR005467">
    <property type="entry name" value="His_kinase_dom"/>
</dbReference>
<keyword evidence="2" id="KW-0902">Two-component regulatory system</keyword>
<dbReference type="InterPro" id="IPR004358">
    <property type="entry name" value="Sig_transdc_His_kin-like_C"/>
</dbReference>
<dbReference type="PROSITE" id="PS50109">
    <property type="entry name" value="HIS_KIN"/>
    <property type="match status" value="1"/>
</dbReference>
<dbReference type="Gene3D" id="3.30.565.10">
    <property type="entry name" value="Histidine kinase-like ATPase, C-terminal domain"/>
    <property type="match status" value="1"/>
</dbReference>
<feature type="compositionally biased region" description="Polar residues" evidence="3">
    <location>
        <begin position="258"/>
        <end position="277"/>
    </location>
</feature>
<dbReference type="SMART" id="SM00387">
    <property type="entry name" value="HATPase_c"/>
    <property type="match status" value="1"/>
</dbReference>
<protein>
    <submittedName>
        <fullName evidence="6">Uncharacterized protein</fullName>
    </submittedName>
</protein>
<evidence type="ECO:0000259" key="4">
    <source>
        <dbReference type="PROSITE" id="PS50109"/>
    </source>
</evidence>
<dbReference type="SUPFAM" id="SSF55874">
    <property type="entry name" value="ATPase domain of HSP90 chaperone/DNA topoisomerase II/histidine kinase"/>
    <property type="match status" value="1"/>
</dbReference>
<dbReference type="InterPro" id="IPR001789">
    <property type="entry name" value="Sig_transdc_resp-reg_receiver"/>
</dbReference>
<evidence type="ECO:0000256" key="2">
    <source>
        <dbReference type="ARBA" id="ARBA00023012"/>
    </source>
</evidence>
<dbReference type="PROSITE" id="PS50110">
    <property type="entry name" value="RESPONSE_REGULATORY"/>
    <property type="match status" value="1"/>
</dbReference>
<dbReference type="SUPFAM" id="SSF52172">
    <property type="entry name" value="CheY-like"/>
    <property type="match status" value="1"/>
</dbReference>
<dbReference type="Pfam" id="PF00512">
    <property type="entry name" value="HisKA"/>
    <property type="match status" value="1"/>
</dbReference>
<organism evidence="6">
    <name type="scientific">viral metagenome</name>
    <dbReference type="NCBI Taxonomy" id="1070528"/>
    <lineage>
        <taxon>unclassified sequences</taxon>
        <taxon>metagenomes</taxon>
        <taxon>organismal metagenomes</taxon>
    </lineage>
</organism>
<dbReference type="EMBL" id="MN740610">
    <property type="protein sequence ID" value="QHU35647.1"/>
    <property type="molecule type" value="Genomic_DNA"/>
</dbReference>
<evidence type="ECO:0000256" key="3">
    <source>
        <dbReference type="SAM" id="MobiDB-lite"/>
    </source>
</evidence>
<dbReference type="InterPro" id="IPR011006">
    <property type="entry name" value="CheY-like_superfamily"/>
</dbReference>
<dbReference type="InterPro" id="IPR036097">
    <property type="entry name" value="HisK_dim/P_sf"/>
</dbReference>
<proteinExistence type="predicted"/>
<evidence type="ECO:0000259" key="5">
    <source>
        <dbReference type="PROSITE" id="PS50110"/>
    </source>
</evidence>
<dbReference type="PRINTS" id="PR00344">
    <property type="entry name" value="BCTRLSENSOR"/>
</dbReference>
<evidence type="ECO:0000313" key="6">
    <source>
        <dbReference type="EMBL" id="QHU35647.1"/>
    </source>
</evidence>
<dbReference type="SMART" id="SM00448">
    <property type="entry name" value="REC"/>
    <property type="match status" value="1"/>
</dbReference>
<feature type="domain" description="Response regulatory" evidence="5">
    <location>
        <begin position="691"/>
        <end position="804"/>
    </location>
</feature>
<dbReference type="PANTHER" id="PTHR45339">
    <property type="entry name" value="HYBRID SIGNAL TRANSDUCTION HISTIDINE KINASE J"/>
    <property type="match status" value="1"/>
</dbReference>
<dbReference type="Gene3D" id="3.40.50.2300">
    <property type="match status" value="1"/>
</dbReference>
<keyword evidence="1" id="KW-0597">Phosphoprotein</keyword>
<feature type="domain" description="Histidine kinase" evidence="4">
    <location>
        <begin position="307"/>
        <end position="535"/>
    </location>
</feature>
<dbReference type="InterPro" id="IPR003594">
    <property type="entry name" value="HATPase_dom"/>
</dbReference>
<name>A0A6C0LYB1_9ZZZZ</name>
<dbReference type="PANTHER" id="PTHR45339:SF1">
    <property type="entry name" value="HYBRID SIGNAL TRANSDUCTION HISTIDINE KINASE J"/>
    <property type="match status" value="1"/>
</dbReference>